<evidence type="ECO:0008006" key="4">
    <source>
        <dbReference type="Google" id="ProtNLM"/>
    </source>
</evidence>
<feature type="transmembrane region" description="Helical" evidence="1">
    <location>
        <begin position="38"/>
        <end position="60"/>
    </location>
</feature>
<sequence length="410" mass="43287">MTGEQRMRAIADTSRLVADGVITPEQASEIETRARQGMVTLAINSVLCAGILAATGGLIFWLSDALAVAFSGGLALALGLAILLRGSALYGMFGNAATLIGAGMLIGGGCVELLNKAPDIASEGMAVAGMLLCLALALPLLRGIARGRYVVGAVFVMGAALHLAGMAMLLQDAGVTGLPRALFFLYASATIALTGWLVDIGLITAFAIVPFAQVLDTGTMYFHAIYVFHSPEPTLSILQMAGTIALLLWASARLPERGAGHVMILVMLAFVVANLCALVGSLWGDTVGETYFRPHPDWYSSSEHYEAELQTYLAQAWTIPAEAYAVLWALALAALVFWAGFDNRRGLFNAALTFAAIHLYTQLYESFGNEPLAYVIGGLLAIPLAWGMWRLDGWISARKAAVDADTSPAG</sequence>
<proteinExistence type="predicted"/>
<feature type="transmembrane region" description="Helical" evidence="1">
    <location>
        <begin position="262"/>
        <end position="283"/>
    </location>
</feature>
<reference evidence="2 3" key="1">
    <citation type="submission" date="2018-03" db="EMBL/GenBank/DDBJ databases">
        <title>Genomic Encyclopedia of Archaeal and Bacterial Type Strains, Phase II (KMG-II): from individual species to whole genera.</title>
        <authorList>
            <person name="Goeker M."/>
        </authorList>
    </citation>
    <scope>NUCLEOTIDE SEQUENCE [LARGE SCALE GENOMIC DNA]</scope>
    <source>
        <strain evidence="2 3">DSM 29328</strain>
    </source>
</reference>
<dbReference type="RefSeq" id="WP_245925078.1">
    <property type="nucleotide sequence ID" value="NZ_PVTD01000006.1"/>
</dbReference>
<name>A0A2T0RMX9_9RHOB</name>
<dbReference type="EMBL" id="PVTD01000006">
    <property type="protein sequence ID" value="PRY22508.1"/>
    <property type="molecule type" value="Genomic_DNA"/>
</dbReference>
<feature type="transmembrane region" description="Helical" evidence="1">
    <location>
        <begin position="234"/>
        <end position="250"/>
    </location>
</feature>
<comment type="caution">
    <text evidence="2">The sequence shown here is derived from an EMBL/GenBank/DDBJ whole genome shotgun (WGS) entry which is preliminary data.</text>
</comment>
<feature type="transmembrane region" description="Helical" evidence="1">
    <location>
        <begin position="371"/>
        <end position="389"/>
    </location>
</feature>
<keyword evidence="1" id="KW-0812">Transmembrane</keyword>
<organism evidence="2 3">
    <name type="scientific">Aliiruegeria haliotis</name>
    <dbReference type="NCBI Taxonomy" id="1280846"/>
    <lineage>
        <taxon>Bacteria</taxon>
        <taxon>Pseudomonadati</taxon>
        <taxon>Pseudomonadota</taxon>
        <taxon>Alphaproteobacteria</taxon>
        <taxon>Rhodobacterales</taxon>
        <taxon>Roseobacteraceae</taxon>
        <taxon>Aliiruegeria</taxon>
    </lineage>
</organism>
<protein>
    <recommendedName>
        <fullName evidence="4">DUF2157 domain-containing protein</fullName>
    </recommendedName>
</protein>
<feature type="transmembrane region" description="Helical" evidence="1">
    <location>
        <begin position="205"/>
        <end position="228"/>
    </location>
</feature>
<feature type="transmembrane region" description="Helical" evidence="1">
    <location>
        <begin position="181"/>
        <end position="198"/>
    </location>
</feature>
<feature type="transmembrane region" description="Helical" evidence="1">
    <location>
        <begin position="323"/>
        <end position="340"/>
    </location>
</feature>
<feature type="transmembrane region" description="Helical" evidence="1">
    <location>
        <begin position="96"/>
        <end position="114"/>
    </location>
</feature>
<evidence type="ECO:0000313" key="3">
    <source>
        <dbReference type="Proteomes" id="UP000239480"/>
    </source>
</evidence>
<keyword evidence="1" id="KW-1133">Transmembrane helix</keyword>
<dbReference type="Proteomes" id="UP000239480">
    <property type="component" value="Unassembled WGS sequence"/>
</dbReference>
<keyword evidence="3" id="KW-1185">Reference proteome</keyword>
<feature type="transmembrane region" description="Helical" evidence="1">
    <location>
        <begin position="66"/>
        <end position="84"/>
    </location>
</feature>
<evidence type="ECO:0000313" key="2">
    <source>
        <dbReference type="EMBL" id="PRY22508.1"/>
    </source>
</evidence>
<feature type="transmembrane region" description="Helical" evidence="1">
    <location>
        <begin position="148"/>
        <end position="169"/>
    </location>
</feature>
<gene>
    <name evidence="2" type="ORF">CLV78_10648</name>
</gene>
<feature type="transmembrane region" description="Helical" evidence="1">
    <location>
        <begin position="120"/>
        <end position="141"/>
    </location>
</feature>
<dbReference type="AlphaFoldDB" id="A0A2T0RMX9"/>
<evidence type="ECO:0000256" key="1">
    <source>
        <dbReference type="SAM" id="Phobius"/>
    </source>
</evidence>
<keyword evidence="1" id="KW-0472">Membrane</keyword>
<feature type="transmembrane region" description="Helical" evidence="1">
    <location>
        <begin position="347"/>
        <end position="365"/>
    </location>
</feature>
<accession>A0A2T0RMX9</accession>